<comment type="caution">
    <text evidence="16">The sequence shown here is derived from an EMBL/GenBank/DDBJ whole genome shotgun (WGS) entry which is preliminary data.</text>
</comment>
<evidence type="ECO:0000256" key="13">
    <source>
        <dbReference type="RuleBase" id="RU362091"/>
    </source>
</evidence>
<dbReference type="PANTHER" id="PTHR42985:SF11">
    <property type="entry name" value="SODIUM_IODIDE COTRANSPORTER"/>
    <property type="match status" value="1"/>
</dbReference>
<dbReference type="GO" id="GO:0015075">
    <property type="term" value="F:monoatomic ion transmembrane transporter activity"/>
    <property type="evidence" value="ECO:0007669"/>
    <property type="project" value="UniProtKB-ARBA"/>
</dbReference>
<dbReference type="Pfam" id="PF00474">
    <property type="entry name" value="SSF"/>
    <property type="match status" value="1"/>
</dbReference>
<evidence type="ECO:0000256" key="11">
    <source>
        <dbReference type="ARBA" id="ARBA00023201"/>
    </source>
</evidence>
<comment type="subcellular location">
    <subcellularLocation>
        <location evidence="1">Cell membrane</location>
        <topology evidence="1">Multi-pass membrane protein</topology>
    </subcellularLocation>
</comment>
<evidence type="ECO:0000256" key="1">
    <source>
        <dbReference type="ARBA" id="ARBA00004651"/>
    </source>
</evidence>
<sequence>TGLNIWASLLSTGIICTFYTTVGGLKAVIWTDVFQIITMMSGFIAIMIRGTYLAGGAHSVLATAYNGSRINFGDFDPDPRRRYTFWTFVIGGTVLWLSMYGVNQAQVQRYIACKTESQARLAIFVNQVGLWMIVTSAAACGIILFTLYRTCDPVKAGHITAPDQMMPFMVLDIFQNYPGVPGLFLSAAFSGTLSTVSTSINAMAACTVEDIIKPRLNTLTEKKLILISKGLLMSVISNPLLGAFILGIFVPPANTVGVFSGLAAGFAICLWVSIGGILYPPSPEIMGVLPFNTGSCHLVYSANATVNGSAWFVDKVTPLSGLKKRSNIVDQFYALSYLYYGLLGTLITVIVGIGVSYLSGPTKREDIAIGLLWWDLSKKKPVSEETEQLNKKELPDLESSKAALKETNSMASTVPARDKPDLEQSPVQDVDPTQWNVRLDQSSSSIVVESYLPPLRESYV</sequence>
<feature type="transmembrane region" description="Helical" evidence="15">
    <location>
        <begin position="6"/>
        <end position="30"/>
    </location>
</feature>
<feature type="transmembrane region" description="Helical" evidence="15">
    <location>
        <begin position="256"/>
        <end position="279"/>
    </location>
</feature>
<comment type="catalytic activity">
    <reaction evidence="12">
        <text>iodide(out) + 2 Na(+)(out) = iodide(in) + 2 Na(+)(in)</text>
        <dbReference type="Rhea" id="RHEA:71207"/>
        <dbReference type="ChEBI" id="CHEBI:16382"/>
        <dbReference type="ChEBI" id="CHEBI:29101"/>
    </reaction>
</comment>
<feature type="region of interest" description="Disordered" evidence="14">
    <location>
        <begin position="405"/>
        <end position="434"/>
    </location>
</feature>
<dbReference type="GO" id="GO:0015293">
    <property type="term" value="F:symporter activity"/>
    <property type="evidence" value="ECO:0007669"/>
    <property type="project" value="TreeGrafter"/>
</dbReference>
<dbReference type="GO" id="GO:0006814">
    <property type="term" value="P:sodium ion transport"/>
    <property type="evidence" value="ECO:0007669"/>
    <property type="project" value="UniProtKB-KW"/>
</dbReference>
<dbReference type="InterPro" id="IPR001734">
    <property type="entry name" value="Na/solute_symporter"/>
</dbReference>
<dbReference type="Proteomes" id="UP000287033">
    <property type="component" value="Unassembled WGS sequence"/>
</dbReference>
<accession>A0A401T3S4</accession>
<dbReference type="GO" id="GO:0070062">
    <property type="term" value="C:extracellular exosome"/>
    <property type="evidence" value="ECO:0007669"/>
    <property type="project" value="TreeGrafter"/>
</dbReference>
<dbReference type="GO" id="GO:0005886">
    <property type="term" value="C:plasma membrane"/>
    <property type="evidence" value="ECO:0007669"/>
    <property type="project" value="UniProtKB-SubCell"/>
</dbReference>
<dbReference type="OMA" id="AVMQLTM"/>
<keyword evidence="10" id="KW-0325">Glycoprotein</keyword>
<dbReference type="PROSITE" id="PS50283">
    <property type="entry name" value="NA_SOLUT_SYMP_3"/>
    <property type="match status" value="1"/>
</dbReference>
<keyword evidence="8" id="KW-0406">Ion transport</keyword>
<organism evidence="16 17">
    <name type="scientific">Chiloscyllium punctatum</name>
    <name type="common">Brownbanded bambooshark</name>
    <name type="synonym">Hemiscyllium punctatum</name>
    <dbReference type="NCBI Taxonomy" id="137246"/>
    <lineage>
        <taxon>Eukaryota</taxon>
        <taxon>Metazoa</taxon>
        <taxon>Chordata</taxon>
        <taxon>Craniata</taxon>
        <taxon>Vertebrata</taxon>
        <taxon>Chondrichthyes</taxon>
        <taxon>Elasmobranchii</taxon>
        <taxon>Galeomorphii</taxon>
        <taxon>Galeoidea</taxon>
        <taxon>Orectolobiformes</taxon>
        <taxon>Hemiscylliidae</taxon>
        <taxon>Chiloscyllium</taxon>
    </lineage>
</organism>
<keyword evidence="3" id="KW-0813">Transport</keyword>
<reference evidence="16 17" key="1">
    <citation type="journal article" date="2018" name="Nat. Ecol. Evol.">
        <title>Shark genomes provide insights into elasmobranch evolution and the origin of vertebrates.</title>
        <authorList>
            <person name="Hara Y"/>
            <person name="Yamaguchi K"/>
            <person name="Onimaru K"/>
            <person name="Kadota M"/>
            <person name="Koyanagi M"/>
            <person name="Keeley SD"/>
            <person name="Tatsumi K"/>
            <person name="Tanaka K"/>
            <person name="Motone F"/>
            <person name="Kageyama Y"/>
            <person name="Nozu R"/>
            <person name="Adachi N"/>
            <person name="Nishimura O"/>
            <person name="Nakagawa R"/>
            <person name="Tanegashima C"/>
            <person name="Kiyatake I"/>
            <person name="Matsumoto R"/>
            <person name="Murakumo K"/>
            <person name="Nishida K"/>
            <person name="Terakita A"/>
            <person name="Kuratani S"/>
            <person name="Sato K"/>
            <person name="Hyodo S Kuraku.S."/>
        </authorList>
    </citation>
    <scope>NUCLEOTIDE SEQUENCE [LARGE SCALE GENOMIC DNA]</scope>
</reference>
<feature type="transmembrane region" description="Helical" evidence="15">
    <location>
        <begin position="224"/>
        <end position="250"/>
    </location>
</feature>
<evidence type="ECO:0000256" key="6">
    <source>
        <dbReference type="ARBA" id="ARBA00022989"/>
    </source>
</evidence>
<keyword evidence="4" id="KW-1003">Cell membrane</keyword>
<feature type="transmembrane region" description="Helical" evidence="15">
    <location>
        <begin position="42"/>
        <end position="65"/>
    </location>
</feature>
<dbReference type="InterPro" id="IPR038377">
    <property type="entry name" value="Na/Glc_symporter_sf"/>
</dbReference>
<keyword evidence="11" id="KW-0739">Sodium transport</keyword>
<evidence type="ECO:0000256" key="15">
    <source>
        <dbReference type="SAM" id="Phobius"/>
    </source>
</evidence>
<evidence type="ECO:0000256" key="7">
    <source>
        <dbReference type="ARBA" id="ARBA00023053"/>
    </source>
</evidence>
<dbReference type="GO" id="GO:1904200">
    <property type="term" value="P:iodide transmembrane transport"/>
    <property type="evidence" value="ECO:0007669"/>
    <property type="project" value="TreeGrafter"/>
</dbReference>
<keyword evidence="5 15" id="KW-0812">Transmembrane</keyword>
<keyword evidence="6 15" id="KW-1133">Transmembrane helix</keyword>
<feature type="transmembrane region" description="Helical" evidence="15">
    <location>
        <begin position="123"/>
        <end position="148"/>
    </location>
</feature>
<comment type="similarity">
    <text evidence="2 13">Belongs to the sodium:solute symporter (SSF) (TC 2.A.21) family.</text>
</comment>
<gene>
    <name evidence="16" type="ORF">chiPu_0015781</name>
</gene>
<dbReference type="InterPro" id="IPR051163">
    <property type="entry name" value="Sodium:Solute_Symporter_SSF"/>
</dbReference>
<keyword evidence="17" id="KW-1185">Reference proteome</keyword>
<dbReference type="InterPro" id="IPR018212">
    <property type="entry name" value="Na/solute_symporter_CS"/>
</dbReference>
<feature type="transmembrane region" description="Helical" evidence="15">
    <location>
        <begin position="183"/>
        <end position="204"/>
    </location>
</feature>
<feature type="transmembrane region" description="Helical" evidence="15">
    <location>
        <begin position="332"/>
        <end position="358"/>
    </location>
</feature>
<dbReference type="PROSITE" id="PS00456">
    <property type="entry name" value="NA_SOLUT_SYMP_1"/>
    <property type="match status" value="1"/>
</dbReference>
<evidence type="ECO:0000256" key="10">
    <source>
        <dbReference type="ARBA" id="ARBA00023180"/>
    </source>
</evidence>
<evidence type="ECO:0000256" key="2">
    <source>
        <dbReference type="ARBA" id="ARBA00006434"/>
    </source>
</evidence>
<feature type="transmembrane region" description="Helical" evidence="15">
    <location>
        <begin position="85"/>
        <end position="102"/>
    </location>
</feature>
<keyword evidence="7" id="KW-0915">Sodium</keyword>
<dbReference type="EMBL" id="BEZZ01000972">
    <property type="protein sequence ID" value="GCC37278.1"/>
    <property type="molecule type" value="Genomic_DNA"/>
</dbReference>
<dbReference type="OrthoDB" id="6132759at2759"/>
<evidence type="ECO:0000313" key="16">
    <source>
        <dbReference type="EMBL" id="GCC37278.1"/>
    </source>
</evidence>
<evidence type="ECO:0000256" key="12">
    <source>
        <dbReference type="ARBA" id="ARBA00036099"/>
    </source>
</evidence>
<evidence type="ECO:0000256" key="5">
    <source>
        <dbReference type="ARBA" id="ARBA00022692"/>
    </source>
</evidence>
<proteinExistence type="inferred from homology"/>
<feature type="compositionally biased region" description="Polar residues" evidence="14">
    <location>
        <begin position="425"/>
        <end position="434"/>
    </location>
</feature>
<name>A0A401T3S4_CHIPU</name>
<keyword evidence="9 15" id="KW-0472">Membrane</keyword>
<evidence type="ECO:0000313" key="17">
    <source>
        <dbReference type="Proteomes" id="UP000287033"/>
    </source>
</evidence>
<dbReference type="Gene3D" id="1.20.1730.10">
    <property type="entry name" value="Sodium/glucose cotransporter"/>
    <property type="match status" value="1"/>
</dbReference>
<evidence type="ECO:0000256" key="9">
    <source>
        <dbReference type="ARBA" id="ARBA00023136"/>
    </source>
</evidence>
<evidence type="ECO:0000256" key="8">
    <source>
        <dbReference type="ARBA" id="ARBA00023065"/>
    </source>
</evidence>
<feature type="non-terminal residue" evidence="16">
    <location>
        <position position="1"/>
    </location>
</feature>
<protein>
    <submittedName>
        <fullName evidence="16">Uncharacterized protein</fullName>
    </submittedName>
</protein>
<dbReference type="PANTHER" id="PTHR42985">
    <property type="entry name" value="SODIUM-COUPLED MONOCARBOXYLATE TRANSPORTER"/>
    <property type="match status" value="1"/>
</dbReference>
<evidence type="ECO:0000256" key="14">
    <source>
        <dbReference type="SAM" id="MobiDB-lite"/>
    </source>
</evidence>
<evidence type="ECO:0000256" key="3">
    <source>
        <dbReference type="ARBA" id="ARBA00022448"/>
    </source>
</evidence>
<dbReference type="STRING" id="137246.A0A401T3S4"/>
<evidence type="ECO:0000256" key="4">
    <source>
        <dbReference type="ARBA" id="ARBA00022475"/>
    </source>
</evidence>
<dbReference type="AlphaFoldDB" id="A0A401T3S4"/>
<dbReference type="NCBIfam" id="TIGR00813">
    <property type="entry name" value="sss"/>
    <property type="match status" value="1"/>
</dbReference>